<dbReference type="EMBL" id="CM009757">
    <property type="protein sequence ID" value="PUZ39957.1"/>
    <property type="molecule type" value="Genomic_DNA"/>
</dbReference>
<evidence type="ECO:0000313" key="2">
    <source>
        <dbReference type="EMBL" id="PUZ39957.1"/>
    </source>
</evidence>
<dbReference type="AlphaFoldDB" id="A0A2T7C9E0"/>
<accession>A0A2T7C9E0</accession>
<protein>
    <submittedName>
        <fullName evidence="2">Uncharacterized protein</fullName>
    </submittedName>
</protein>
<name>A0A2T7C9E0_9POAL</name>
<dbReference type="Proteomes" id="UP000244336">
    <property type="component" value="Chromosome 9"/>
</dbReference>
<organism evidence="2 3">
    <name type="scientific">Panicum hallii var. hallii</name>
    <dbReference type="NCBI Taxonomy" id="1504633"/>
    <lineage>
        <taxon>Eukaryota</taxon>
        <taxon>Viridiplantae</taxon>
        <taxon>Streptophyta</taxon>
        <taxon>Embryophyta</taxon>
        <taxon>Tracheophyta</taxon>
        <taxon>Spermatophyta</taxon>
        <taxon>Magnoliopsida</taxon>
        <taxon>Liliopsida</taxon>
        <taxon>Poales</taxon>
        <taxon>Poaceae</taxon>
        <taxon>PACMAD clade</taxon>
        <taxon>Panicoideae</taxon>
        <taxon>Panicodae</taxon>
        <taxon>Paniceae</taxon>
        <taxon>Panicinae</taxon>
        <taxon>Panicum</taxon>
        <taxon>Panicum sect. Panicum</taxon>
    </lineage>
</organism>
<feature type="region of interest" description="Disordered" evidence="1">
    <location>
        <begin position="46"/>
        <end position="84"/>
    </location>
</feature>
<evidence type="ECO:0000313" key="3">
    <source>
        <dbReference type="Proteomes" id="UP000244336"/>
    </source>
</evidence>
<proteinExistence type="predicted"/>
<gene>
    <name evidence="2" type="ORF">GQ55_9G385400</name>
</gene>
<dbReference type="OrthoDB" id="10544171at2759"/>
<evidence type="ECO:0000256" key="1">
    <source>
        <dbReference type="SAM" id="MobiDB-lite"/>
    </source>
</evidence>
<reference evidence="2 3" key="1">
    <citation type="submission" date="2018-04" db="EMBL/GenBank/DDBJ databases">
        <title>WGS assembly of Panicum hallii var. hallii HAL2.</title>
        <authorList>
            <person name="Lovell J."/>
            <person name="Jenkins J."/>
            <person name="Lowry D."/>
            <person name="Mamidi S."/>
            <person name="Sreedasyam A."/>
            <person name="Weng X."/>
            <person name="Barry K."/>
            <person name="Bonette J."/>
            <person name="Campitelli B."/>
            <person name="Daum C."/>
            <person name="Gordon S."/>
            <person name="Gould B."/>
            <person name="Lipzen A."/>
            <person name="MacQueen A."/>
            <person name="Palacio-Mejia J."/>
            <person name="Plott C."/>
            <person name="Shakirov E."/>
            <person name="Shu S."/>
            <person name="Yoshinaga Y."/>
            <person name="Zane M."/>
            <person name="Rokhsar D."/>
            <person name="Grimwood J."/>
            <person name="Schmutz J."/>
            <person name="Juenger T."/>
        </authorList>
    </citation>
    <scope>NUCLEOTIDE SEQUENCE [LARGE SCALE GENOMIC DNA]</scope>
    <source>
        <strain evidence="3">cv. HAL2</strain>
    </source>
</reference>
<dbReference type="Gramene" id="PUZ39957">
    <property type="protein sequence ID" value="PUZ39957"/>
    <property type="gene ID" value="GQ55_9G385400"/>
</dbReference>
<sequence length="84" mass="9718">MEEEEGAHEVYQGGSSLFMLDELRIRVRPPLLSPTIVNICRTFSSGLPHNTEMLDDDDDDEEDADYKLEEEEEEQEVEALEEMQ</sequence>
<feature type="compositionally biased region" description="Acidic residues" evidence="1">
    <location>
        <begin position="53"/>
        <end position="84"/>
    </location>
</feature>
<keyword evidence="3" id="KW-1185">Reference proteome</keyword>